<dbReference type="EMBL" id="JBHSKF010000017">
    <property type="protein sequence ID" value="MFC5290485.1"/>
    <property type="molecule type" value="Genomic_DNA"/>
</dbReference>
<name>A0ABW0EW61_9PSEU</name>
<protein>
    <submittedName>
        <fullName evidence="1">Uncharacterized protein</fullName>
    </submittedName>
</protein>
<proteinExistence type="predicted"/>
<sequence>MLKNLGIVAAVLVLCACGVPERPEGVAVTYGRDALREVAEQVAGKLRG</sequence>
<reference evidence="2" key="1">
    <citation type="journal article" date="2019" name="Int. J. Syst. Evol. Microbiol.">
        <title>The Global Catalogue of Microorganisms (GCM) 10K type strain sequencing project: providing services to taxonomists for standard genome sequencing and annotation.</title>
        <authorList>
            <consortium name="The Broad Institute Genomics Platform"/>
            <consortium name="The Broad Institute Genome Sequencing Center for Infectious Disease"/>
            <person name="Wu L."/>
            <person name="Ma J."/>
        </authorList>
    </citation>
    <scope>NUCLEOTIDE SEQUENCE [LARGE SCALE GENOMIC DNA]</scope>
    <source>
        <strain evidence="2">CCUG 59778</strain>
    </source>
</reference>
<comment type="caution">
    <text evidence="1">The sequence shown here is derived from an EMBL/GenBank/DDBJ whole genome shotgun (WGS) entry which is preliminary data.</text>
</comment>
<evidence type="ECO:0000313" key="1">
    <source>
        <dbReference type="EMBL" id="MFC5290485.1"/>
    </source>
</evidence>
<keyword evidence="2" id="KW-1185">Reference proteome</keyword>
<dbReference type="RefSeq" id="WP_378250377.1">
    <property type="nucleotide sequence ID" value="NZ_JBHSKF010000017.1"/>
</dbReference>
<evidence type="ECO:0000313" key="2">
    <source>
        <dbReference type="Proteomes" id="UP001596157"/>
    </source>
</evidence>
<dbReference type="Proteomes" id="UP001596157">
    <property type="component" value="Unassembled WGS sequence"/>
</dbReference>
<accession>A0ABW0EW61</accession>
<dbReference type="PROSITE" id="PS51257">
    <property type="entry name" value="PROKAR_LIPOPROTEIN"/>
    <property type="match status" value="1"/>
</dbReference>
<gene>
    <name evidence="1" type="ORF">ACFPM7_25820</name>
</gene>
<organism evidence="1 2">
    <name type="scientific">Actinokineospora guangxiensis</name>
    <dbReference type="NCBI Taxonomy" id="1490288"/>
    <lineage>
        <taxon>Bacteria</taxon>
        <taxon>Bacillati</taxon>
        <taxon>Actinomycetota</taxon>
        <taxon>Actinomycetes</taxon>
        <taxon>Pseudonocardiales</taxon>
        <taxon>Pseudonocardiaceae</taxon>
        <taxon>Actinokineospora</taxon>
    </lineage>
</organism>